<accession>A0A2A6CWI2</accession>
<dbReference type="Proteomes" id="UP000005239">
    <property type="component" value="Unassembled WGS sequence"/>
</dbReference>
<dbReference type="EnsemblMetazoa" id="PPA44135.1">
    <property type="protein sequence ID" value="PPA44135.1"/>
    <property type="gene ID" value="WBGene00282504"/>
</dbReference>
<organism evidence="1 2">
    <name type="scientific">Pristionchus pacificus</name>
    <name type="common">Parasitic nematode worm</name>
    <dbReference type="NCBI Taxonomy" id="54126"/>
    <lineage>
        <taxon>Eukaryota</taxon>
        <taxon>Metazoa</taxon>
        <taxon>Ecdysozoa</taxon>
        <taxon>Nematoda</taxon>
        <taxon>Chromadorea</taxon>
        <taxon>Rhabditida</taxon>
        <taxon>Rhabditina</taxon>
        <taxon>Diplogasteromorpha</taxon>
        <taxon>Diplogasteroidea</taxon>
        <taxon>Neodiplogasteridae</taxon>
        <taxon>Pristionchus</taxon>
    </lineage>
</organism>
<reference evidence="1" key="2">
    <citation type="submission" date="2022-06" db="UniProtKB">
        <authorList>
            <consortium name="EnsemblMetazoa"/>
        </authorList>
    </citation>
    <scope>IDENTIFICATION</scope>
    <source>
        <strain evidence="1">PS312</strain>
    </source>
</reference>
<protein>
    <submittedName>
        <fullName evidence="1">Uncharacterized protein</fullName>
    </submittedName>
</protein>
<gene>
    <name evidence="1" type="primary">WBGene00282504</name>
</gene>
<reference evidence="2" key="1">
    <citation type="journal article" date="2008" name="Nat. Genet.">
        <title>The Pristionchus pacificus genome provides a unique perspective on nematode lifestyle and parasitism.</title>
        <authorList>
            <person name="Dieterich C."/>
            <person name="Clifton S.W."/>
            <person name="Schuster L.N."/>
            <person name="Chinwalla A."/>
            <person name="Delehaunty K."/>
            <person name="Dinkelacker I."/>
            <person name="Fulton L."/>
            <person name="Fulton R."/>
            <person name="Godfrey J."/>
            <person name="Minx P."/>
            <person name="Mitreva M."/>
            <person name="Roeseler W."/>
            <person name="Tian H."/>
            <person name="Witte H."/>
            <person name="Yang S.P."/>
            <person name="Wilson R.K."/>
            <person name="Sommer R.J."/>
        </authorList>
    </citation>
    <scope>NUCLEOTIDE SEQUENCE [LARGE SCALE GENOMIC DNA]</scope>
    <source>
        <strain evidence="2">PS312</strain>
    </source>
</reference>
<evidence type="ECO:0000313" key="2">
    <source>
        <dbReference type="Proteomes" id="UP000005239"/>
    </source>
</evidence>
<accession>A0A8R1Z917</accession>
<keyword evidence="2" id="KW-1185">Reference proteome</keyword>
<evidence type="ECO:0000313" key="1">
    <source>
        <dbReference type="EnsemblMetazoa" id="PPA44135.1"/>
    </source>
</evidence>
<dbReference type="AlphaFoldDB" id="A0A2A6CWI2"/>
<name>A0A2A6CWI2_PRIPA</name>
<proteinExistence type="predicted"/>
<sequence>MCGQMGHLTRLCKQQTAFIIRSSFGTHEANPNGKDHTEEKVIGKDHTVEKVITEVECETEGFRDHKAPAVIENVIVKVECEAGSARDHNAPEAKVKSRKVKIREPEAKESNLVKIHESVANDNMIVKVRRPEANANEKKMEYSLQNRQYSDKVKRESPETTTIEESNCNERIDIGRTDTEGSPVREKALEIGKMDVPSIEHRGDNQMKDDNFIPLRYEGRDSSGLAQILNLTRKDRSRAKIVSDKEKISGVSQCRRRDYV</sequence>